<sequence length="203" mass="21920">MADTDDRLAPVSYLFGASGEPAWNDAWGDDVDDSCARLTDAETERISMKALGRRSLSRRELERVLRDGGVDDEGIARECDRLARVGLLDDAALAQTLVASLQERKGLGRTAIAAELARRLFAPAAIEYALELVDSGDELARAHEAARKRAAQLGGLDHDTAARRLSGYLARRGYSGSTVRAAVEHALPRDRAARAGTSTVRFS</sequence>
<comment type="similarity">
    <text evidence="2 5">Belongs to the RecX family.</text>
</comment>
<reference evidence="9" key="1">
    <citation type="submission" date="2018-09" db="EMBL/GenBank/DDBJ databases">
        <title>Genome sequencing of strain 2DFWR-13.</title>
        <authorList>
            <person name="Heo J."/>
            <person name="Kim S.-J."/>
            <person name="Kwon S.-W."/>
        </authorList>
    </citation>
    <scope>NUCLEOTIDE SEQUENCE [LARGE SCALE GENOMIC DNA]</scope>
    <source>
        <strain evidence="9">2DFWR-13</strain>
    </source>
</reference>
<evidence type="ECO:0000259" key="6">
    <source>
        <dbReference type="Pfam" id="PF02631"/>
    </source>
</evidence>
<evidence type="ECO:0000259" key="7">
    <source>
        <dbReference type="Pfam" id="PF21981"/>
    </source>
</evidence>
<comment type="subcellular location">
    <subcellularLocation>
        <location evidence="1 5">Cytoplasm</location>
    </subcellularLocation>
</comment>
<dbReference type="PANTHER" id="PTHR33602:SF1">
    <property type="entry name" value="REGULATORY PROTEIN RECX FAMILY PROTEIN"/>
    <property type="match status" value="1"/>
</dbReference>
<dbReference type="InterPro" id="IPR003783">
    <property type="entry name" value="Regulatory_RecX"/>
</dbReference>
<dbReference type="Pfam" id="PF02631">
    <property type="entry name" value="RecX_HTH2"/>
    <property type="match status" value="1"/>
</dbReference>
<dbReference type="GO" id="GO:0006282">
    <property type="term" value="P:regulation of DNA repair"/>
    <property type="evidence" value="ECO:0007669"/>
    <property type="project" value="UniProtKB-UniRule"/>
</dbReference>
<accession>A0A387BEA3</accession>
<dbReference type="InterPro" id="IPR053924">
    <property type="entry name" value="RecX_HTH_2nd"/>
</dbReference>
<dbReference type="HAMAP" id="MF_01114">
    <property type="entry name" value="RecX"/>
    <property type="match status" value="1"/>
</dbReference>
<name>A0A387BEA3_9MICO</name>
<gene>
    <name evidence="5" type="primary">recX</name>
    <name evidence="8" type="ORF">D7I47_00090</name>
</gene>
<organism evidence="8 9">
    <name type="scientific">Protaetiibacter intestinalis</name>
    <dbReference type="NCBI Taxonomy" id="2419774"/>
    <lineage>
        <taxon>Bacteria</taxon>
        <taxon>Bacillati</taxon>
        <taxon>Actinomycetota</taxon>
        <taxon>Actinomycetes</taxon>
        <taxon>Micrococcales</taxon>
        <taxon>Microbacteriaceae</taxon>
        <taxon>Protaetiibacter</taxon>
    </lineage>
</organism>
<evidence type="ECO:0000256" key="2">
    <source>
        <dbReference type="ARBA" id="ARBA00009695"/>
    </source>
</evidence>
<dbReference type="Proteomes" id="UP000278886">
    <property type="component" value="Chromosome"/>
</dbReference>
<dbReference type="OrthoDB" id="5244465at2"/>
<dbReference type="Pfam" id="PF21981">
    <property type="entry name" value="RecX_HTH3"/>
    <property type="match status" value="1"/>
</dbReference>
<evidence type="ECO:0000256" key="1">
    <source>
        <dbReference type="ARBA" id="ARBA00004496"/>
    </source>
</evidence>
<dbReference type="InterPro" id="IPR036388">
    <property type="entry name" value="WH-like_DNA-bd_sf"/>
</dbReference>
<evidence type="ECO:0000256" key="4">
    <source>
        <dbReference type="ARBA" id="ARBA00022490"/>
    </source>
</evidence>
<evidence type="ECO:0000313" key="9">
    <source>
        <dbReference type="Proteomes" id="UP000278886"/>
    </source>
</evidence>
<evidence type="ECO:0000256" key="5">
    <source>
        <dbReference type="HAMAP-Rule" id="MF_01114"/>
    </source>
</evidence>
<dbReference type="AlphaFoldDB" id="A0A387BEA3"/>
<keyword evidence="4 5" id="KW-0963">Cytoplasm</keyword>
<feature type="domain" description="RecX third three-helical" evidence="7">
    <location>
        <begin position="137"/>
        <end position="183"/>
    </location>
</feature>
<dbReference type="GO" id="GO:0005737">
    <property type="term" value="C:cytoplasm"/>
    <property type="evidence" value="ECO:0007669"/>
    <property type="project" value="UniProtKB-SubCell"/>
</dbReference>
<evidence type="ECO:0000256" key="3">
    <source>
        <dbReference type="ARBA" id="ARBA00018111"/>
    </source>
</evidence>
<feature type="domain" description="RecX second three-helical" evidence="6">
    <location>
        <begin position="89"/>
        <end position="130"/>
    </location>
</feature>
<comment type="function">
    <text evidence="5">Modulates RecA activity.</text>
</comment>
<evidence type="ECO:0000313" key="8">
    <source>
        <dbReference type="EMBL" id="AYF96810.1"/>
    </source>
</evidence>
<dbReference type="EMBL" id="CP032630">
    <property type="protein sequence ID" value="AYF96810.1"/>
    <property type="molecule type" value="Genomic_DNA"/>
</dbReference>
<dbReference type="InterPro" id="IPR053925">
    <property type="entry name" value="RecX_HTH_3rd"/>
</dbReference>
<dbReference type="PANTHER" id="PTHR33602">
    <property type="entry name" value="REGULATORY PROTEIN RECX FAMILY PROTEIN"/>
    <property type="match status" value="1"/>
</dbReference>
<dbReference type="Gene3D" id="1.10.10.10">
    <property type="entry name" value="Winged helix-like DNA-binding domain superfamily/Winged helix DNA-binding domain"/>
    <property type="match status" value="1"/>
</dbReference>
<protein>
    <recommendedName>
        <fullName evidence="3 5">Regulatory protein RecX</fullName>
    </recommendedName>
</protein>
<keyword evidence="9" id="KW-1185">Reference proteome</keyword>
<proteinExistence type="inferred from homology"/>
<dbReference type="RefSeq" id="WP_120761161.1">
    <property type="nucleotide sequence ID" value="NZ_CP032630.1"/>
</dbReference>
<dbReference type="KEGG" id="lyd:D7I47_00090"/>